<keyword evidence="2" id="KW-0489">Methyltransferase</keyword>
<dbReference type="PANTHER" id="PTHR43464">
    <property type="entry name" value="METHYLTRANSFERASE"/>
    <property type="match status" value="1"/>
</dbReference>
<dbReference type="Pfam" id="PF08241">
    <property type="entry name" value="Methyltransf_11"/>
    <property type="match status" value="1"/>
</dbReference>
<sequence>MDEDEIRKSAQLEQKHWWYAGRRALVRRLVRQVPPGRALDVGCGSAGNTAVLRDLGWSVTGLEYSPAAARLARARQLPVLRGDARHLPFPDETFDLVMSTDMWEHVVEDDQVAAEAARVLRPGGRLLVAVPAGMDLWSGHDVALGHVRRYDRDGLVALVESVGLHVDDVRSWNVLLRPVAKARRRRHSESESEMEPVHPVLNAGLRAAVGLESLLPVGARKGISLVVRASKPGPRG</sequence>
<organism evidence="2 3">
    <name type="scientific">Nocardioides furvisabuli</name>
    <dbReference type="NCBI Taxonomy" id="375542"/>
    <lineage>
        <taxon>Bacteria</taxon>
        <taxon>Bacillati</taxon>
        <taxon>Actinomycetota</taxon>
        <taxon>Actinomycetes</taxon>
        <taxon>Propionibacteriales</taxon>
        <taxon>Nocardioidaceae</taxon>
        <taxon>Nocardioides</taxon>
    </lineage>
</organism>
<reference evidence="3" key="1">
    <citation type="journal article" date="2019" name="Int. J. Syst. Evol. Microbiol.">
        <title>The Global Catalogue of Microorganisms (GCM) 10K type strain sequencing project: providing services to taxonomists for standard genome sequencing and annotation.</title>
        <authorList>
            <consortium name="The Broad Institute Genomics Platform"/>
            <consortium name="The Broad Institute Genome Sequencing Center for Infectious Disease"/>
            <person name="Wu L."/>
            <person name="Ma J."/>
        </authorList>
    </citation>
    <scope>NUCLEOTIDE SEQUENCE [LARGE SCALE GENOMIC DNA]</scope>
    <source>
        <strain evidence="3">JCM 13813</strain>
    </source>
</reference>
<dbReference type="EMBL" id="BAAAMQ010000008">
    <property type="protein sequence ID" value="GAA2099623.1"/>
    <property type="molecule type" value="Genomic_DNA"/>
</dbReference>
<comment type="caution">
    <text evidence="2">The sequence shown here is derived from an EMBL/GenBank/DDBJ whole genome shotgun (WGS) entry which is preliminary data.</text>
</comment>
<keyword evidence="2" id="KW-0808">Transferase</keyword>
<protein>
    <submittedName>
        <fullName evidence="2">Class I SAM-dependent methyltransferase</fullName>
    </submittedName>
</protein>
<evidence type="ECO:0000313" key="3">
    <source>
        <dbReference type="Proteomes" id="UP001501161"/>
    </source>
</evidence>
<evidence type="ECO:0000313" key="2">
    <source>
        <dbReference type="EMBL" id="GAA2099623.1"/>
    </source>
</evidence>
<feature type="domain" description="Methyltransferase type 11" evidence="1">
    <location>
        <begin position="39"/>
        <end position="128"/>
    </location>
</feature>
<accession>A0ABP5IJ50</accession>
<dbReference type="GO" id="GO:0008168">
    <property type="term" value="F:methyltransferase activity"/>
    <property type="evidence" value="ECO:0007669"/>
    <property type="project" value="UniProtKB-KW"/>
</dbReference>
<dbReference type="SUPFAM" id="SSF53335">
    <property type="entry name" value="S-adenosyl-L-methionine-dependent methyltransferases"/>
    <property type="match status" value="1"/>
</dbReference>
<proteinExistence type="predicted"/>
<name>A0ABP5IJ50_9ACTN</name>
<dbReference type="PANTHER" id="PTHR43464:SF94">
    <property type="entry name" value="MALONYL-[ACYL-CARRIER PROTEIN] O-METHYLTRANSFERASE"/>
    <property type="match status" value="1"/>
</dbReference>
<keyword evidence="3" id="KW-1185">Reference proteome</keyword>
<dbReference type="Gene3D" id="3.40.50.150">
    <property type="entry name" value="Vaccinia Virus protein VP39"/>
    <property type="match status" value="1"/>
</dbReference>
<dbReference type="RefSeq" id="WP_231251968.1">
    <property type="nucleotide sequence ID" value="NZ_BAAAMQ010000008.1"/>
</dbReference>
<dbReference type="CDD" id="cd02440">
    <property type="entry name" value="AdoMet_MTases"/>
    <property type="match status" value="1"/>
</dbReference>
<evidence type="ECO:0000259" key="1">
    <source>
        <dbReference type="Pfam" id="PF08241"/>
    </source>
</evidence>
<dbReference type="GO" id="GO:0032259">
    <property type="term" value="P:methylation"/>
    <property type="evidence" value="ECO:0007669"/>
    <property type="project" value="UniProtKB-KW"/>
</dbReference>
<dbReference type="InterPro" id="IPR029063">
    <property type="entry name" value="SAM-dependent_MTases_sf"/>
</dbReference>
<gene>
    <name evidence="2" type="ORF">GCM10009726_09240</name>
</gene>
<dbReference type="InterPro" id="IPR013216">
    <property type="entry name" value="Methyltransf_11"/>
</dbReference>
<dbReference type="Proteomes" id="UP001501161">
    <property type="component" value="Unassembled WGS sequence"/>
</dbReference>